<dbReference type="EMBL" id="OC932444">
    <property type="protein sequence ID" value="CAD7659529.1"/>
    <property type="molecule type" value="Genomic_DNA"/>
</dbReference>
<dbReference type="PROSITE" id="PS50102">
    <property type="entry name" value="RRM"/>
    <property type="match status" value="1"/>
</dbReference>
<feature type="region of interest" description="Disordered" evidence="15">
    <location>
        <begin position="378"/>
        <end position="432"/>
    </location>
</feature>
<evidence type="ECO:0000256" key="15">
    <source>
        <dbReference type="SAM" id="MobiDB-lite"/>
    </source>
</evidence>
<dbReference type="PANTHER" id="PTHR12127:SF7">
    <property type="entry name" value="SD02261P"/>
    <property type="match status" value="1"/>
</dbReference>
<feature type="compositionally biased region" description="Pro residues" evidence="15">
    <location>
        <begin position="410"/>
        <end position="425"/>
    </location>
</feature>
<feature type="transmembrane region" description="Helical" evidence="16">
    <location>
        <begin position="15"/>
        <end position="35"/>
    </location>
</feature>
<keyword evidence="3" id="KW-0813">Transport</keyword>
<evidence type="ECO:0000256" key="8">
    <source>
        <dbReference type="ARBA" id="ARBA00022989"/>
    </source>
</evidence>
<dbReference type="FunFam" id="1.10.287.70:FF:000033">
    <property type="entry name" value="Mucolipin 1"/>
    <property type="match status" value="1"/>
</dbReference>
<name>A0A7R9QWL9_9ACAR</name>
<dbReference type="AlphaFoldDB" id="A0A7R9QWL9"/>
<feature type="compositionally biased region" description="Gly residues" evidence="15">
    <location>
        <begin position="279"/>
        <end position="289"/>
    </location>
</feature>
<dbReference type="GO" id="GO:0072345">
    <property type="term" value="F:NAADP-sensitive calcium-release channel activity"/>
    <property type="evidence" value="ECO:0007669"/>
    <property type="project" value="TreeGrafter"/>
</dbReference>
<keyword evidence="11" id="KW-1015">Disulfide bond</keyword>
<dbReference type="InterPro" id="IPR039031">
    <property type="entry name" value="Mucolipin"/>
</dbReference>
<dbReference type="GO" id="GO:0005765">
    <property type="term" value="C:lysosomal membrane"/>
    <property type="evidence" value="ECO:0007669"/>
    <property type="project" value="TreeGrafter"/>
</dbReference>
<evidence type="ECO:0000256" key="14">
    <source>
        <dbReference type="PROSITE-ProRule" id="PRU00176"/>
    </source>
</evidence>
<feature type="non-terminal residue" evidence="18">
    <location>
        <position position="1"/>
    </location>
</feature>
<feature type="transmembrane region" description="Helical" evidence="16">
    <location>
        <begin position="55"/>
        <end position="77"/>
    </location>
</feature>
<evidence type="ECO:0000313" key="18">
    <source>
        <dbReference type="EMBL" id="CAD7659529.1"/>
    </source>
</evidence>
<dbReference type="EMBL" id="CAJPVJ010017619">
    <property type="protein sequence ID" value="CAG2176691.1"/>
    <property type="molecule type" value="Genomic_DNA"/>
</dbReference>
<feature type="region of interest" description="Disordered" evidence="15">
    <location>
        <begin position="190"/>
        <end position="289"/>
    </location>
</feature>
<comment type="subcellular location">
    <subcellularLocation>
        <location evidence="2">Cell membrane</location>
        <topology evidence="2">Multi-pass membrane protein</topology>
    </subcellularLocation>
    <subcellularLocation>
        <location evidence="1">Endosome membrane</location>
    </subcellularLocation>
</comment>
<keyword evidence="4" id="KW-1003">Cell membrane</keyword>
<evidence type="ECO:0000256" key="3">
    <source>
        <dbReference type="ARBA" id="ARBA00022448"/>
    </source>
</evidence>
<evidence type="ECO:0000256" key="10">
    <source>
        <dbReference type="ARBA" id="ARBA00023136"/>
    </source>
</evidence>
<dbReference type="GO" id="GO:0003723">
    <property type="term" value="F:RNA binding"/>
    <property type="evidence" value="ECO:0007669"/>
    <property type="project" value="UniProtKB-UniRule"/>
</dbReference>
<feature type="transmembrane region" description="Helical" evidence="16">
    <location>
        <begin position="124"/>
        <end position="146"/>
    </location>
</feature>
<keyword evidence="8 16" id="KW-1133">Transmembrane helix</keyword>
<sequence>MRLESEWDDTVRYNTVSILLGVGNLCVWAGLLRYLGFFHKYNILILTLKRAIPNVLRFMLCALILYGGFCLCGWLVLGPYHMKFRTLSLASECLFSLMNGDDMFATFYTTDARSQTIIWWFSRLYLYLFVCLFIYVVLSLFIALIMDSYETIKDFYENGLPLNDLQKFIAECSDESTSRAYLLDRETTMPRYEDSPAGHRSGGHSPLDHRGGGGGRGGPDHRRMKSPIMGGDGRRGGGGRPQRDSPSMRPSMNSRDNNAYDDYRNHSGGGGGGHHRSGGDGGPPGGGGGGVSMPYKILCVSNISNKYSDNEVRNALTREFHRFGEPNVKLVYDDNTRLAYLYFDNYDDARDGRHAKSRLILFDKTVVIDPIYDRTIQMPRRRSISPPDYQMGGGGRRGGGGGGGGGGRGPPSPPMPRGRGPPPPQMGRNSMNDMKYNMQSHRENYRDMHSMHRNNDYHHSGGGGGAGGGGGGGGGGGNSRQHHQQQNQQQQQQHRESKKEKFPNYLHHVAPEEDDKSTRTLFVGNLEVTITDADLRRIFERYGVVEDID</sequence>
<accession>A0A7R9QWL9</accession>
<dbReference type="GO" id="GO:0005886">
    <property type="term" value="C:plasma membrane"/>
    <property type="evidence" value="ECO:0007669"/>
    <property type="project" value="UniProtKB-SubCell"/>
</dbReference>
<evidence type="ECO:0000256" key="4">
    <source>
        <dbReference type="ARBA" id="ARBA00022475"/>
    </source>
</evidence>
<keyword evidence="5 16" id="KW-0812">Transmembrane</keyword>
<reference evidence="18" key="1">
    <citation type="submission" date="2020-11" db="EMBL/GenBank/DDBJ databases">
        <authorList>
            <person name="Tran Van P."/>
        </authorList>
    </citation>
    <scope>NUCLEOTIDE SEQUENCE</scope>
</reference>
<evidence type="ECO:0000256" key="16">
    <source>
        <dbReference type="SAM" id="Phobius"/>
    </source>
</evidence>
<proteinExistence type="predicted"/>
<keyword evidence="12" id="KW-0407">Ion channel</keyword>
<organism evidence="18">
    <name type="scientific">Oppiella nova</name>
    <dbReference type="NCBI Taxonomy" id="334625"/>
    <lineage>
        <taxon>Eukaryota</taxon>
        <taxon>Metazoa</taxon>
        <taxon>Ecdysozoa</taxon>
        <taxon>Arthropoda</taxon>
        <taxon>Chelicerata</taxon>
        <taxon>Arachnida</taxon>
        <taxon>Acari</taxon>
        <taxon>Acariformes</taxon>
        <taxon>Sarcoptiformes</taxon>
        <taxon>Oribatida</taxon>
        <taxon>Brachypylina</taxon>
        <taxon>Oppioidea</taxon>
        <taxon>Oppiidae</taxon>
        <taxon>Oppiella</taxon>
    </lineage>
</organism>
<keyword evidence="6" id="KW-0967">Endosome</keyword>
<dbReference type="PANTHER" id="PTHR12127">
    <property type="entry name" value="MUCOLIPIN"/>
    <property type="match status" value="1"/>
</dbReference>
<keyword evidence="7 14" id="KW-0694">RNA-binding</keyword>
<feature type="compositionally biased region" description="Gly residues" evidence="15">
    <location>
        <begin position="460"/>
        <end position="478"/>
    </location>
</feature>
<evidence type="ECO:0000256" key="11">
    <source>
        <dbReference type="ARBA" id="ARBA00023157"/>
    </source>
</evidence>
<feature type="domain" description="RRM" evidence="17">
    <location>
        <begin position="519"/>
        <end position="549"/>
    </location>
</feature>
<evidence type="ECO:0000256" key="1">
    <source>
        <dbReference type="ARBA" id="ARBA00004608"/>
    </source>
</evidence>
<dbReference type="Gene3D" id="1.10.287.70">
    <property type="match status" value="1"/>
</dbReference>
<dbReference type="InterPro" id="IPR013122">
    <property type="entry name" value="PKD1_2_channel"/>
</dbReference>
<keyword evidence="10 16" id="KW-0472">Membrane</keyword>
<protein>
    <recommendedName>
        <fullName evidence="17">RRM domain-containing protein</fullName>
    </recommendedName>
</protein>
<evidence type="ECO:0000256" key="9">
    <source>
        <dbReference type="ARBA" id="ARBA00023065"/>
    </source>
</evidence>
<keyword evidence="19" id="KW-1185">Reference proteome</keyword>
<evidence type="ECO:0000256" key="7">
    <source>
        <dbReference type="ARBA" id="ARBA00022884"/>
    </source>
</evidence>
<evidence type="ECO:0000256" key="6">
    <source>
        <dbReference type="ARBA" id="ARBA00022753"/>
    </source>
</evidence>
<dbReference type="Proteomes" id="UP000728032">
    <property type="component" value="Unassembled WGS sequence"/>
</dbReference>
<dbReference type="Gene3D" id="3.30.70.330">
    <property type="match status" value="2"/>
</dbReference>
<dbReference type="OrthoDB" id="263481at2759"/>
<dbReference type="GO" id="GO:0010008">
    <property type="term" value="C:endosome membrane"/>
    <property type="evidence" value="ECO:0007669"/>
    <property type="project" value="UniProtKB-SubCell"/>
</dbReference>
<evidence type="ECO:0000313" key="19">
    <source>
        <dbReference type="Proteomes" id="UP000728032"/>
    </source>
</evidence>
<feature type="region of interest" description="Disordered" evidence="15">
    <location>
        <begin position="451"/>
        <end position="500"/>
    </location>
</feature>
<evidence type="ECO:0000256" key="5">
    <source>
        <dbReference type="ARBA" id="ARBA00022692"/>
    </source>
</evidence>
<feature type="compositionally biased region" description="Gly residues" evidence="15">
    <location>
        <begin position="391"/>
        <end position="409"/>
    </location>
</feature>
<comment type="catalytic activity">
    <reaction evidence="13">
        <text>Ca(2+)(in) = Ca(2+)(out)</text>
        <dbReference type="Rhea" id="RHEA:29671"/>
        <dbReference type="ChEBI" id="CHEBI:29108"/>
    </reaction>
</comment>
<dbReference type="InterPro" id="IPR012677">
    <property type="entry name" value="Nucleotide-bd_a/b_plait_sf"/>
</dbReference>
<evidence type="ECO:0000259" key="17">
    <source>
        <dbReference type="PROSITE" id="PS50102"/>
    </source>
</evidence>
<keyword evidence="9" id="KW-0406">Ion transport</keyword>
<dbReference type="SUPFAM" id="SSF54928">
    <property type="entry name" value="RNA-binding domain, RBD"/>
    <property type="match status" value="2"/>
</dbReference>
<dbReference type="Pfam" id="PF08016">
    <property type="entry name" value="PKD_channel"/>
    <property type="match status" value="1"/>
</dbReference>
<gene>
    <name evidence="18" type="ORF">ONB1V03_LOCUS16124</name>
</gene>
<dbReference type="InterPro" id="IPR035979">
    <property type="entry name" value="RBD_domain_sf"/>
</dbReference>
<dbReference type="InterPro" id="IPR000504">
    <property type="entry name" value="RRM_dom"/>
</dbReference>
<feature type="compositionally biased region" description="Polar residues" evidence="15">
    <location>
        <begin position="244"/>
        <end position="257"/>
    </location>
</feature>
<evidence type="ECO:0000256" key="2">
    <source>
        <dbReference type="ARBA" id="ARBA00004651"/>
    </source>
</evidence>
<evidence type="ECO:0000256" key="13">
    <source>
        <dbReference type="ARBA" id="ARBA00036634"/>
    </source>
</evidence>
<evidence type="ECO:0000256" key="12">
    <source>
        <dbReference type="ARBA" id="ARBA00023303"/>
    </source>
</evidence>